<evidence type="ECO:0000313" key="1">
    <source>
        <dbReference type="EMBL" id="KAF2069795.1"/>
    </source>
</evidence>
<dbReference type="AlphaFoldDB" id="A0A8J4UWK5"/>
<protein>
    <recommendedName>
        <fullName evidence="3">Ankyrin repeat protein</fullName>
    </recommendedName>
</protein>
<name>A0A8J4UWK5_9MYCE</name>
<reference evidence="1" key="1">
    <citation type="submission" date="2020-01" db="EMBL/GenBank/DDBJ databases">
        <title>Development of genomics and gene disruption for Polysphondylium violaceum indicates a role for the polyketide synthase stlB in stalk morphogenesis.</title>
        <authorList>
            <person name="Narita B."/>
            <person name="Kawabe Y."/>
            <person name="Kin K."/>
            <person name="Saito T."/>
            <person name="Gibbs R."/>
            <person name="Kuspa A."/>
            <person name="Muzny D."/>
            <person name="Queller D."/>
            <person name="Richards S."/>
            <person name="Strassman J."/>
            <person name="Sucgang R."/>
            <person name="Worley K."/>
            <person name="Schaap P."/>
        </authorList>
    </citation>
    <scope>NUCLEOTIDE SEQUENCE</scope>
    <source>
        <strain evidence="1">QSvi11</strain>
    </source>
</reference>
<comment type="caution">
    <text evidence="1">The sequence shown here is derived from an EMBL/GenBank/DDBJ whole genome shotgun (WGS) entry which is preliminary data.</text>
</comment>
<keyword evidence="2" id="KW-1185">Reference proteome</keyword>
<dbReference type="Proteomes" id="UP000695562">
    <property type="component" value="Unassembled WGS sequence"/>
</dbReference>
<evidence type="ECO:0008006" key="3">
    <source>
        <dbReference type="Google" id="ProtNLM"/>
    </source>
</evidence>
<organism evidence="1 2">
    <name type="scientific">Polysphondylium violaceum</name>
    <dbReference type="NCBI Taxonomy" id="133409"/>
    <lineage>
        <taxon>Eukaryota</taxon>
        <taxon>Amoebozoa</taxon>
        <taxon>Evosea</taxon>
        <taxon>Eumycetozoa</taxon>
        <taxon>Dictyostelia</taxon>
        <taxon>Dictyosteliales</taxon>
        <taxon>Dictyosteliaceae</taxon>
        <taxon>Polysphondylium</taxon>
    </lineage>
</organism>
<accession>A0A8J4UWK5</accession>
<dbReference type="EMBL" id="AJWJ01000594">
    <property type="protein sequence ID" value="KAF2069795.1"/>
    <property type="molecule type" value="Genomic_DNA"/>
</dbReference>
<proteinExistence type="predicted"/>
<sequence length="589" mass="70306">MDLLYRILFRDKYLSRLVYEKIKEIHDGMYIRKYEDIVDIEWMLDHKHYGILKEKLKNNNSKLFFNFNAKSKRKLFYVPDIEIFGLFIKRFKDDIKPVDIAEVIFTNNYEKIKCMADNGYAYFENLYSFETPYTVDPRILECLIQHGWMRIDVDAPYHYLFRYTQESADVFRRHIKTQTISKAKSIKLLDWILNKSTQHMFTLFYPLFEKPLVFLPPTLESFQQILKPEIRDPHLFEYLCKECKLDETQIKELFIRNVGNDGNTDTLDIVENMIDGFNNQDIKNMIEKCFQRNSFIWLKSILNKYPDFSLKYINVFGSFTNPSDHSFYNDIELLELLLDRGMVLNESWSYNSIKYSSDNCNGFKYLWNRFSSDIQVNKNQILYNNIDITRQIVKICCIQSNHTILLFMMDQGLKELVENEISSQEYWILTNFSHKNNEKVIKTLMKLFTFKIKDYKAIVLNYGFTISTNLFKLLFPHIVHSISKSDIDLLYSKAFANCQLNKIKYLDSLGYQNSQSVLNLIPKLSSLPVEWAQYVYDRKLNLSYFHLLEKAVEANNYLLVKFLLTMYKYKNHTISTNQMPPHLKELFDK</sequence>
<gene>
    <name evidence="1" type="ORF">CYY_008890</name>
</gene>
<evidence type="ECO:0000313" key="2">
    <source>
        <dbReference type="Proteomes" id="UP000695562"/>
    </source>
</evidence>